<comment type="caution">
    <text evidence="1">The sequence shown here is derived from an EMBL/GenBank/DDBJ whole genome shotgun (WGS) entry which is preliminary data.</text>
</comment>
<feature type="non-terminal residue" evidence="1">
    <location>
        <position position="241"/>
    </location>
</feature>
<organism evidence="1 2">
    <name type="scientific">Symbiodinium necroappetens</name>
    <dbReference type="NCBI Taxonomy" id="1628268"/>
    <lineage>
        <taxon>Eukaryota</taxon>
        <taxon>Sar</taxon>
        <taxon>Alveolata</taxon>
        <taxon>Dinophyceae</taxon>
        <taxon>Suessiales</taxon>
        <taxon>Symbiodiniaceae</taxon>
        <taxon>Symbiodinium</taxon>
    </lineage>
</organism>
<dbReference type="AlphaFoldDB" id="A0A812Z4B3"/>
<evidence type="ECO:0000313" key="1">
    <source>
        <dbReference type="EMBL" id="CAE7809671.1"/>
    </source>
</evidence>
<proteinExistence type="predicted"/>
<accession>A0A812Z4B3</accession>
<dbReference type="EMBL" id="CAJNJA010045444">
    <property type="protein sequence ID" value="CAE7809671.1"/>
    <property type="molecule type" value="Genomic_DNA"/>
</dbReference>
<dbReference type="Proteomes" id="UP000601435">
    <property type="component" value="Unassembled WGS sequence"/>
</dbReference>
<sequence>ALKQAAKTLGRLPFVVLEIPQQVSNMKVLASCSGLAKMLGYDAELAKVVVLASSASMALSFDADAREVRCQIASLSEEECKQQEAQPLCRVREFLQHHGGDAAVEHKAELLHLTGGNVGKLEELAKNLKAQTFEQVRQEAIGEQVMEIKHFFGIDVQGGFGPKELKAAKEVARRVADAPFQQCVRAEDFADRFTSKDLAQVVKARGAHCIYVKATTKADERFCAASPSVHALLKPKRWGIF</sequence>
<reference evidence="1" key="1">
    <citation type="submission" date="2021-02" db="EMBL/GenBank/DDBJ databases">
        <authorList>
            <person name="Dougan E. K."/>
            <person name="Rhodes N."/>
            <person name="Thang M."/>
            <person name="Chan C."/>
        </authorList>
    </citation>
    <scope>NUCLEOTIDE SEQUENCE</scope>
</reference>
<evidence type="ECO:0000313" key="2">
    <source>
        <dbReference type="Proteomes" id="UP000601435"/>
    </source>
</evidence>
<protein>
    <submittedName>
        <fullName evidence="1">Uncharacterized protein</fullName>
    </submittedName>
</protein>
<name>A0A812Z4B3_9DINO</name>
<gene>
    <name evidence="1" type="ORF">SNEC2469_LOCUS23966</name>
</gene>
<dbReference type="OrthoDB" id="440994at2759"/>
<keyword evidence="2" id="KW-1185">Reference proteome</keyword>